<dbReference type="Pfam" id="PF02518">
    <property type="entry name" value="HATPase_c"/>
    <property type="match status" value="1"/>
</dbReference>
<keyword evidence="10" id="KW-0902">Two-component regulatory system</keyword>
<dbReference type="SUPFAM" id="SSF160246">
    <property type="entry name" value="EspE N-terminal domain-like"/>
    <property type="match status" value="1"/>
</dbReference>
<dbReference type="CDD" id="cd00731">
    <property type="entry name" value="CheA_reg"/>
    <property type="match status" value="1"/>
</dbReference>
<keyword evidence="7" id="KW-0547">Nucleotide-binding</keyword>
<sequence>MSALDPSEIFRQEAQELLEQLEQALLDLEHTPDDADLINSAFRALHTVKGSGAMFGYDAVAAFTHHVETAFDLVRKGSVEPSRALIAVALAAKDHMRLLIETPDLAEAADGVAILQTLKQIVGDPSAPTAPDDAALQDTADADAAAEIPTTWRIRFRLGREAMAMGTNPLLLLDELRGLGMATVVARAESVPPLEELAPTDCHLAWDVVLTTSRPRTAIEEVFMCVIDDMELSIDAITMTGEGNRIGEILVDRGDVAQHAVDAAVAAQMPLGTLLVKSGDVSPDTLASALAEQQHVRAGAGLGAGAASGAKAPAKGADSIRVPAERLDELMDRVGELVIVQSRLSQVAASSNDVEVKAIAEEIERLAHELRDTTMGVRTVPIGSLFGRFRRLVHDLAHELGKRIELVTVGEETELDKTVIERLNDPLIHLIRNAIDHGLETPEGRKSAGKPAAGCITLTACHAGAEVMVSISDDGRGLDRARIQARAEDQDLIPAGAKLSDAELFQLIFQPGFSTAKEVTSLSGRGVGMDVVKRAIEGLRGKIDIASTPGEGTRLTLRLPLTLAIIDGLLVRVGTGRYALPLSAVEECVELSPEEDARSRGRSFLNIRGDLVPFLRLRELFQVSEPPDRYQKAVIVSFGGRRVGLVVDQVIGNHQTVIKSLSKLHADVETFAGATILGDGAVALILDIANLVKLGMAYEGRFKAAS</sequence>
<keyword evidence="6 17" id="KW-0808">Transferase</keyword>
<evidence type="ECO:0000256" key="2">
    <source>
        <dbReference type="ARBA" id="ARBA00012438"/>
    </source>
</evidence>
<dbReference type="SMART" id="SM00260">
    <property type="entry name" value="CheW"/>
    <property type="match status" value="1"/>
</dbReference>
<evidence type="ECO:0000259" key="14">
    <source>
        <dbReference type="PROSITE" id="PS50851"/>
    </source>
</evidence>
<dbReference type="Gene3D" id="1.20.120.160">
    <property type="entry name" value="HPT domain"/>
    <property type="match status" value="1"/>
</dbReference>
<evidence type="ECO:0000256" key="8">
    <source>
        <dbReference type="ARBA" id="ARBA00022777"/>
    </source>
</evidence>
<dbReference type="AlphaFoldDB" id="A0A7X0B366"/>
<dbReference type="SMART" id="SM00073">
    <property type="entry name" value="HPT"/>
    <property type="match status" value="1"/>
</dbReference>
<dbReference type="InterPro" id="IPR036061">
    <property type="entry name" value="CheW-like_dom_sf"/>
</dbReference>
<keyword evidence="4" id="KW-0145">Chemotaxis</keyword>
<dbReference type="FunFam" id="3.30.565.10:FF:000016">
    <property type="entry name" value="Chemotaxis protein CheA, putative"/>
    <property type="match status" value="1"/>
</dbReference>
<evidence type="ECO:0000256" key="12">
    <source>
        <dbReference type="PROSITE-ProRule" id="PRU00110"/>
    </source>
</evidence>
<keyword evidence="8 17" id="KW-0418">Kinase</keyword>
<dbReference type="GO" id="GO:0006935">
    <property type="term" value="P:chemotaxis"/>
    <property type="evidence" value="ECO:0007669"/>
    <property type="project" value="UniProtKB-KW"/>
</dbReference>
<dbReference type="SUPFAM" id="SSF47226">
    <property type="entry name" value="Histidine-containing phosphotransfer domain, HPT domain"/>
    <property type="match status" value="1"/>
</dbReference>
<dbReference type="Pfam" id="PF01584">
    <property type="entry name" value="CheW"/>
    <property type="match status" value="1"/>
</dbReference>
<dbReference type="Gene3D" id="3.30.565.10">
    <property type="entry name" value="Histidine kinase-like ATPase, C-terminal domain"/>
    <property type="match status" value="1"/>
</dbReference>
<dbReference type="PROSITE" id="PS50851">
    <property type="entry name" value="CHEW"/>
    <property type="match status" value="1"/>
</dbReference>
<evidence type="ECO:0000256" key="1">
    <source>
        <dbReference type="ARBA" id="ARBA00000085"/>
    </source>
</evidence>
<dbReference type="SUPFAM" id="SSF47384">
    <property type="entry name" value="Homodimeric domain of signal transducing histidine kinase"/>
    <property type="match status" value="1"/>
</dbReference>
<dbReference type="PANTHER" id="PTHR43395">
    <property type="entry name" value="SENSOR HISTIDINE KINASE CHEA"/>
    <property type="match status" value="1"/>
</dbReference>
<dbReference type="GO" id="GO:0005737">
    <property type="term" value="C:cytoplasm"/>
    <property type="evidence" value="ECO:0007669"/>
    <property type="project" value="InterPro"/>
</dbReference>
<dbReference type="CDD" id="cd16916">
    <property type="entry name" value="HATPase_CheA-like"/>
    <property type="match status" value="1"/>
</dbReference>
<evidence type="ECO:0000259" key="13">
    <source>
        <dbReference type="PROSITE" id="PS50109"/>
    </source>
</evidence>
<dbReference type="PROSITE" id="PS50109">
    <property type="entry name" value="HIS_KIN"/>
    <property type="match status" value="1"/>
</dbReference>
<dbReference type="GO" id="GO:0000155">
    <property type="term" value="F:phosphorelay sensor kinase activity"/>
    <property type="evidence" value="ECO:0007669"/>
    <property type="project" value="InterPro"/>
</dbReference>
<feature type="modified residue" description="Phosphohistidine" evidence="12">
    <location>
        <position position="46"/>
    </location>
</feature>
<dbReference type="InterPro" id="IPR036641">
    <property type="entry name" value="HPT_dom_sf"/>
</dbReference>
<dbReference type="InterPro" id="IPR004105">
    <property type="entry name" value="CheA-like_dim"/>
</dbReference>
<keyword evidence="5 12" id="KW-0597">Phosphoprotein</keyword>
<accession>A0A7X0B366</accession>
<dbReference type="EC" id="2.7.13.3" evidence="2"/>
<dbReference type="PANTHER" id="PTHR43395:SF10">
    <property type="entry name" value="CHEMOTAXIS PROTEIN CHEA"/>
    <property type="match status" value="1"/>
</dbReference>
<dbReference type="Gene3D" id="2.30.30.40">
    <property type="entry name" value="SH3 Domains"/>
    <property type="match status" value="1"/>
</dbReference>
<dbReference type="SUPFAM" id="SSF50341">
    <property type="entry name" value="CheW-like"/>
    <property type="match status" value="1"/>
</dbReference>
<dbReference type="Pfam" id="PF01627">
    <property type="entry name" value="Hpt"/>
    <property type="match status" value="1"/>
</dbReference>
<feature type="domain" description="R3H" evidence="16">
    <location>
        <begin position="353"/>
        <end position="423"/>
    </location>
</feature>
<evidence type="ECO:0000256" key="11">
    <source>
        <dbReference type="ARBA" id="ARBA00035100"/>
    </source>
</evidence>
<evidence type="ECO:0000256" key="9">
    <source>
        <dbReference type="ARBA" id="ARBA00022840"/>
    </source>
</evidence>
<feature type="domain" description="CheW-like" evidence="14">
    <location>
        <begin position="565"/>
        <end position="697"/>
    </location>
</feature>
<organism evidence="17 18">
    <name type="scientific">Nitrospirillum iridis</name>
    <dbReference type="NCBI Taxonomy" id="765888"/>
    <lineage>
        <taxon>Bacteria</taxon>
        <taxon>Pseudomonadati</taxon>
        <taxon>Pseudomonadota</taxon>
        <taxon>Alphaproteobacteria</taxon>
        <taxon>Rhodospirillales</taxon>
        <taxon>Azospirillaceae</taxon>
        <taxon>Nitrospirillum</taxon>
    </lineage>
</organism>
<feature type="domain" description="HPt" evidence="15">
    <location>
        <begin position="1"/>
        <end position="103"/>
    </location>
</feature>
<dbReference type="InterPro" id="IPR005467">
    <property type="entry name" value="His_kinase_dom"/>
</dbReference>
<dbReference type="InterPro" id="IPR001374">
    <property type="entry name" value="R3H_dom"/>
</dbReference>
<dbReference type="CDD" id="cd00088">
    <property type="entry name" value="HPT"/>
    <property type="match status" value="1"/>
</dbReference>
<dbReference type="InterPro" id="IPR037257">
    <property type="entry name" value="T2SS_E_N_sf"/>
</dbReference>
<comment type="catalytic activity">
    <reaction evidence="1">
        <text>ATP + protein L-histidine = ADP + protein N-phospho-L-histidine.</text>
        <dbReference type="EC" id="2.7.13.3"/>
    </reaction>
</comment>
<evidence type="ECO:0000256" key="10">
    <source>
        <dbReference type="ARBA" id="ARBA00023012"/>
    </source>
</evidence>
<dbReference type="FunFam" id="2.30.30.40:FF:000048">
    <property type="entry name" value="Chemotaxis protein CheA, putative"/>
    <property type="match status" value="1"/>
</dbReference>
<dbReference type="EMBL" id="JACIIZ010000011">
    <property type="protein sequence ID" value="MBB6253374.1"/>
    <property type="molecule type" value="Genomic_DNA"/>
</dbReference>
<dbReference type="InterPro" id="IPR037006">
    <property type="entry name" value="CheA-like_homodim_sf"/>
</dbReference>
<dbReference type="Proteomes" id="UP000539175">
    <property type="component" value="Unassembled WGS sequence"/>
</dbReference>
<dbReference type="PROSITE" id="PS50894">
    <property type="entry name" value="HPT"/>
    <property type="match status" value="1"/>
</dbReference>
<keyword evidence="18" id="KW-1185">Reference proteome</keyword>
<dbReference type="SMART" id="SM01231">
    <property type="entry name" value="H-kinase_dim"/>
    <property type="match status" value="1"/>
</dbReference>
<evidence type="ECO:0000256" key="3">
    <source>
        <dbReference type="ARBA" id="ARBA00021495"/>
    </source>
</evidence>
<evidence type="ECO:0000313" key="18">
    <source>
        <dbReference type="Proteomes" id="UP000539175"/>
    </source>
</evidence>
<evidence type="ECO:0000259" key="15">
    <source>
        <dbReference type="PROSITE" id="PS50894"/>
    </source>
</evidence>
<comment type="caution">
    <text evidence="17">The sequence shown here is derived from an EMBL/GenBank/DDBJ whole genome shotgun (WGS) entry which is preliminary data.</text>
</comment>
<evidence type="ECO:0000256" key="4">
    <source>
        <dbReference type="ARBA" id="ARBA00022500"/>
    </source>
</evidence>
<dbReference type="InterPro" id="IPR008207">
    <property type="entry name" value="Sig_transdc_His_kin_Hpt_dom"/>
</dbReference>
<dbReference type="InterPro" id="IPR036890">
    <property type="entry name" value="HATPase_C_sf"/>
</dbReference>
<protein>
    <recommendedName>
        <fullName evidence="3">Chemotaxis protein CheA</fullName>
        <ecNumber evidence="2">2.7.13.3</ecNumber>
    </recommendedName>
</protein>
<dbReference type="InterPro" id="IPR002545">
    <property type="entry name" value="CheW-lke_dom"/>
</dbReference>
<dbReference type="InterPro" id="IPR036097">
    <property type="entry name" value="HisK_dim/P_sf"/>
</dbReference>
<evidence type="ECO:0000256" key="7">
    <source>
        <dbReference type="ARBA" id="ARBA00022741"/>
    </source>
</evidence>
<comment type="function">
    <text evidence="11">Involved in the transmission of sensory signals from the chemoreceptors to the flagellar motors. CheA is autophosphorylated; it can transfer its phosphate group to either CheB or CheY.</text>
</comment>
<dbReference type="InterPro" id="IPR003594">
    <property type="entry name" value="HATPase_dom"/>
</dbReference>
<keyword evidence="9" id="KW-0067">ATP-binding</keyword>
<dbReference type="InterPro" id="IPR051315">
    <property type="entry name" value="Bact_Chemotaxis_CheA"/>
</dbReference>
<dbReference type="GO" id="GO:0003676">
    <property type="term" value="F:nucleic acid binding"/>
    <property type="evidence" value="ECO:0007669"/>
    <property type="project" value="UniProtKB-UniRule"/>
</dbReference>
<evidence type="ECO:0000259" key="16">
    <source>
        <dbReference type="PROSITE" id="PS51061"/>
    </source>
</evidence>
<dbReference type="SMART" id="SM00387">
    <property type="entry name" value="HATPase_c"/>
    <property type="match status" value="1"/>
</dbReference>
<dbReference type="SUPFAM" id="SSF55874">
    <property type="entry name" value="ATPase domain of HSP90 chaperone/DNA topoisomerase II/histidine kinase"/>
    <property type="match status" value="1"/>
</dbReference>
<feature type="domain" description="Histidine kinase" evidence="13">
    <location>
        <begin position="315"/>
        <end position="563"/>
    </location>
</feature>
<proteinExistence type="predicted"/>
<dbReference type="InterPro" id="IPR004358">
    <property type="entry name" value="Sig_transdc_His_kin-like_C"/>
</dbReference>
<dbReference type="GO" id="GO:0005524">
    <property type="term" value="F:ATP binding"/>
    <property type="evidence" value="ECO:0007669"/>
    <property type="project" value="UniProtKB-KW"/>
</dbReference>
<reference evidence="17 18" key="1">
    <citation type="submission" date="2020-08" db="EMBL/GenBank/DDBJ databases">
        <title>Genomic Encyclopedia of Type Strains, Phase IV (KMG-IV): sequencing the most valuable type-strain genomes for metagenomic binning, comparative biology and taxonomic classification.</title>
        <authorList>
            <person name="Goeker M."/>
        </authorList>
    </citation>
    <scope>NUCLEOTIDE SEQUENCE [LARGE SCALE GENOMIC DNA]</scope>
    <source>
        <strain evidence="17 18">DSM 22198</strain>
    </source>
</reference>
<dbReference type="RefSeq" id="WP_184803762.1">
    <property type="nucleotide sequence ID" value="NZ_JACIIZ010000011.1"/>
</dbReference>
<dbReference type="PRINTS" id="PR00344">
    <property type="entry name" value="BCTRLSENSOR"/>
</dbReference>
<evidence type="ECO:0000256" key="5">
    <source>
        <dbReference type="ARBA" id="ARBA00022553"/>
    </source>
</evidence>
<dbReference type="PROSITE" id="PS51061">
    <property type="entry name" value="R3H"/>
    <property type="match status" value="1"/>
</dbReference>
<evidence type="ECO:0000313" key="17">
    <source>
        <dbReference type="EMBL" id="MBB6253374.1"/>
    </source>
</evidence>
<gene>
    <name evidence="17" type="ORF">FHS74_003943</name>
</gene>
<name>A0A7X0B366_9PROT</name>
<dbReference type="Pfam" id="PF02895">
    <property type="entry name" value="H-kinase_dim"/>
    <property type="match status" value="1"/>
</dbReference>
<dbReference type="Gene3D" id="1.10.287.560">
    <property type="entry name" value="Histidine kinase CheA-like, homodimeric domain"/>
    <property type="match status" value="1"/>
</dbReference>
<evidence type="ECO:0000256" key="6">
    <source>
        <dbReference type="ARBA" id="ARBA00022679"/>
    </source>
</evidence>